<dbReference type="SUPFAM" id="SSF143011">
    <property type="entry name" value="RelE-like"/>
    <property type="match status" value="1"/>
</dbReference>
<dbReference type="eggNOG" id="COG3549">
    <property type="taxonomic scope" value="Bacteria"/>
</dbReference>
<dbReference type="STRING" id="471854.Dfer_4499"/>
<reference evidence="1 2" key="1">
    <citation type="journal article" date="2009" name="Stand. Genomic Sci.">
        <title>Complete genome sequence of Dyadobacter fermentans type strain (NS114).</title>
        <authorList>
            <person name="Lang E."/>
            <person name="Lapidus A."/>
            <person name="Chertkov O."/>
            <person name="Brettin T."/>
            <person name="Detter J.C."/>
            <person name="Han C."/>
            <person name="Copeland A."/>
            <person name="Glavina Del Rio T."/>
            <person name="Nolan M."/>
            <person name="Chen F."/>
            <person name="Lucas S."/>
            <person name="Tice H."/>
            <person name="Cheng J.F."/>
            <person name="Land M."/>
            <person name="Hauser L."/>
            <person name="Chang Y.J."/>
            <person name="Jeffries C.D."/>
            <person name="Kopitz M."/>
            <person name="Bruce D."/>
            <person name="Goodwin L."/>
            <person name="Pitluck S."/>
            <person name="Ovchinnikova G."/>
            <person name="Pati A."/>
            <person name="Ivanova N."/>
            <person name="Mavrommatis K."/>
            <person name="Chen A."/>
            <person name="Palaniappan K."/>
            <person name="Chain P."/>
            <person name="Bristow J."/>
            <person name="Eisen J.A."/>
            <person name="Markowitz V."/>
            <person name="Hugenholtz P."/>
            <person name="Goker M."/>
            <person name="Rohde M."/>
            <person name="Kyrpides N.C."/>
            <person name="Klenk H.P."/>
        </authorList>
    </citation>
    <scope>NUCLEOTIDE SEQUENCE [LARGE SCALE GENOMIC DNA]</scope>
    <source>
        <strain evidence="2">ATCC 700827 / DSM 18053 / CIP 107007 / KCTC 52180 / NS114</strain>
    </source>
</reference>
<dbReference type="AlphaFoldDB" id="C6W2Y7"/>
<dbReference type="Proteomes" id="UP000002011">
    <property type="component" value="Chromosome"/>
</dbReference>
<sequence>MTTLLLRKFVTLGVARYLYDKTFNHKGLRLLWEKDDTLKLSPGQVEKRRRILAVLNTAKSLDPIRAIPGYKLHALSGKMDGFWSVWVTGNYRVLFRFEKGDVFNVDYVDYH</sequence>
<protein>
    <submittedName>
        <fullName evidence="1">Plasmid maintenance system killer</fullName>
    </submittedName>
</protein>
<dbReference type="EMBL" id="CP001619">
    <property type="protein sequence ID" value="ACT95700.1"/>
    <property type="molecule type" value="Genomic_DNA"/>
</dbReference>
<dbReference type="KEGG" id="dfe:Dfer_4499"/>
<evidence type="ECO:0000313" key="2">
    <source>
        <dbReference type="Proteomes" id="UP000002011"/>
    </source>
</evidence>
<dbReference type="Gene3D" id="3.30.2310.20">
    <property type="entry name" value="RelE-like"/>
    <property type="match status" value="1"/>
</dbReference>
<organism evidence="1 2">
    <name type="scientific">Dyadobacter fermentans (strain ATCC 700827 / DSM 18053 / CIP 107007 / KCTC 52180 / NS114)</name>
    <dbReference type="NCBI Taxonomy" id="471854"/>
    <lineage>
        <taxon>Bacteria</taxon>
        <taxon>Pseudomonadati</taxon>
        <taxon>Bacteroidota</taxon>
        <taxon>Cytophagia</taxon>
        <taxon>Cytophagales</taxon>
        <taxon>Spirosomataceae</taxon>
        <taxon>Dyadobacter</taxon>
    </lineage>
</organism>
<dbReference type="RefSeq" id="WP_015813941.1">
    <property type="nucleotide sequence ID" value="NC_013037.1"/>
</dbReference>
<dbReference type="OrthoDB" id="9801102at2"/>
<dbReference type="InterPro" id="IPR035093">
    <property type="entry name" value="RelE/ParE_toxin_dom_sf"/>
</dbReference>
<dbReference type="InterPro" id="IPR007711">
    <property type="entry name" value="HigB-1"/>
</dbReference>
<dbReference type="PANTHER" id="PTHR40266:SF2">
    <property type="entry name" value="TOXIN HIGB-1"/>
    <property type="match status" value="1"/>
</dbReference>
<proteinExistence type="predicted"/>
<dbReference type="PANTHER" id="PTHR40266">
    <property type="entry name" value="TOXIN HIGB-1"/>
    <property type="match status" value="1"/>
</dbReference>
<name>C6W2Y7_DYAFD</name>
<keyword evidence="2" id="KW-1185">Reference proteome</keyword>
<gene>
    <name evidence="1" type="ordered locus">Dfer_4499</name>
</gene>
<evidence type="ECO:0000313" key="1">
    <source>
        <dbReference type="EMBL" id="ACT95700.1"/>
    </source>
</evidence>
<dbReference type="Pfam" id="PF05015">
    <property type="entry name" value="HigB-like_toxin"/>
    <property type="match status" value="1"/>
</dbReference>
<dbReference type="HOGENOM" id="CLU_155111_0_0_10"/>
<accession>C6W2Y7</accession>